<sequence>MPSDSTNLFSLARTKLHLSLGGRTDASLHRWVLLKNSIVHSTPQLSTAPDAAASDAAADARNATDADDAADEEVDSFMFPDAGKLVDDRAAAEGSGSEEQWLDSLLETLSHDEDDDFAMDADVHSMLVEDDDDDSLLSPSTSPMSSSDDLTRPPVYYPPPIAVPYPVPYPPYQPPPAHEDALPSPFDIHRTVSSQYHDPLPYHDAEDDDEDLSVPDAIEDTSDDESDSPLTPSIGHSRSLPPLGPAAVPLPGEGSRLREHVHILVDTDDSYFYPFAVDPLPFPDDQLQNPYNTYQEC</sequence>
<feature type="compositionally biased region" description="Low complexity" evidence="1">
    <location>
        <begin position="48"/>
        <end position="63"/>
    </location>
</feature>
<organism evidence="3">
    <name type="scientific">Schizophyllum commune (strain H4-8 / FGSC 9210)</name>
    <name type="common">Split gill fungus</name>
    <dbReference type="NCBI Taxonomy" id="578458"/>
    <lineage>
        <taxon>Eukaryota</taxon>
        <taxon>Fungi</taxon>
        <taxon>Dikarya</taxon>
        <taxon>Basidiomycota</taxon>
        <taxon>Agaricomycotina</taxon>
        <taxon>Agaricomycetes</taxon>
        <taxon>Agaricomycetidae</taxon>
        <taxon>Agaricales</taxon>
        <taxon>Schizophyllaceae</taxon>
        <taxon>Schizophyllum</taxon>
    </lineage>
</organism>
<feature type="region of interest" description="Disordered" evidence="1">
    <location>
        <begin position="45"/>
        <end position="70"/>
    </location>
</feature>
<reference evidence="2 3" key="1">
    <citation type="journal article" date="2010" name="Nat. Biotechnol.">
        <title>Genome sequence of the model mushroom Schizophyllum commune.</title>
        <authorList>
            <person name="Ohm R.A."/>
            <person name="de Jong J.F."/>
            <person name="Lugones L.G."/>
            <person name="Aerts A."/>
            <person name="Kothe E."/>
            <person name="Stajich J.E."/>
            <person name="de Vries R.P."/>
            <person name="Record E."/>
            <person name="Levasseur A."/>
            <person name="Baker S.E."/>
            <person name="Bartholomew K.A."/>
            <person name="Coutinho P.M."/>
            <person name="Erdmann S."/>
            <person name="Fowler T.J."/>
            <person name="Gathman A.C."/>
            <person name="Lombard V."/>
            <person name="Henrissat B."/>
            <person name="Knabe N."/>
            <person name="Kuees U."/>
            <person name="Lilly W.W."/>
            <person name="Lindquist E."/>
            <person name="Lucas S."/>
            <person name="Magnuson J.K."/>
            <person name="Piumi F."/>
            <person name="Raudaskoski M."/>
            <person name="Salamov A."/>
            <person name="Schmutz J."/>
            <person name="Schwarze F.W.M.R."/>
            <person name="vanKuyk P.A."/>
            <person name="Horton J.S."/>
            <person name="Grigoriev I.V."/>
            <person name="Woesten H.A.B."/>
        </authorList>
    </citation>
    <scope>NUCLEOTIDE SEQUENCE [LARGE SCALE GENOMIC DNA]</scope>
    <source>
        <strain evidence="3">H4-8 / FGSC 9210</strain>
    </source>
</reference>
<dbReference type="eggNOG" id="ENOG502SP02">
    <property type="taxonomic scope" value="Eukaryota"/>
</dbReference>
<evidence type="ECO:0000256" key="1">
    <source>
        <dbReference type="SAM" id="MobiDB-lite"/>
    </source>
</evidence>
<dbReference type="RefSeq" id="XP_003035970.1">
    <property type="nucleotide sequence ID" value="XM_003035924.1"/>
</dbReference>
<protein>
    <submittedName>
        <fullName evidence="2">Uncharacterized protein</fullName>
    </submittedName>
</protein>
<proteinExistence type="predicted"/>
<dbReference type="VEuPathDB" id="FungiDB:SCHCODRAFT_02606414"/>
<dbReference type="KEGG" id="scm:SCHCO_02606414"/>
<keyword evidence="3" id="KW-1185">Reference proteome</keyword>
<evidence type="ECO:0000313" key="2">
    <source>
        <dbReference type="EMBL" id="EFJ01068.1"/>
    </source>
</evidence>
<dbReference type="OMA" id="AFMFPDP"/>
<dbReference type="InParanoid" id="D8PWM6"/>
<dbReference type="GeneID" id="9595739"/>
<feature type="region of interest" description="Disordered" evidence="1">
    <location>
        <begin position="131"/>
        <end position="155"/>
    </location>
</feature>
<feature type="compositionally biased region" description="Acidic residues" evidence="1">
    <location>
        <begin position="205"/>
        <end position="227"/>
    </location>
</feature>
<feature type="region of interest" description="Disordered" evidence="1">
    <location>
        <begin position="196"/>
        <end position="252"/>
    </location>
</feature>
<name>D8PWM6_SCHCM</name>
<accession>D8PWM6</accession>
<feature type="compositionally biased region" description="Low complexity" evidence="1">
    <location>
        <begin position="136"/>
        <end position="148"/>
    </location>
</feature>
<dbReference type="OrthoDB" id="3263748at2759"/>
<dbReference type="HOGENOM" id="CLU_940470_0_0_1"/>
<dbReference type="Proteomes" id="UP000007431">
    <property type="component" value="Unassembled WGS sequence"/>
</dbReference>
<dbReference type="EMBL" id="GL377303">
    <property type="protein sequence ID" value="EFJ01068.1"/>
    <property type="molecule type" value="Genomic_DNA"/>
</dbReference>
<gene>
    <name evidence="2" type="ORF">SCHCODRAFT_232552</name>
</gene>
<dbReference type="AlphaFoldDB" id="D8PWM6"/>
<evidence type="ECO:0000313" key="3">
    <source>
        <dbReference type="Proteomes" id="UP000007431"/>
    </source>
</evidence>